<protein>
    <recommendedName>
        <fullName evidence="4">CAF17 C-terminal domain-containing protein</fullName>
    </recommendedName>
</protein>
<name>A0A2C9KXE3_BIOGL</name>
<keyword evidence="3" id="KW-0496">Mitochondrion</keyword>
<dbReference type="VEuPathDB" id="VectorBase:BGLB024651"/>
<gene>
    <name evidence="5" type="primary">106057516</name>
</gene>
<dbReference type="Pfam" id="PF25455">
    <property type="entry name" value="Beta-barrel_CAF17_C"/>
    <property type="match status" value="1"/>
</dbReference>
<dbReference type="STRING" id="6526.A0A2C9KXE3"/>
<dbReference type="PANTHER" id="PTHR22602">
    <property type="entry name" value="TRANSFERASE CAF17, MITOCHONDRIAL-RELATED"/>
    <property type="match status" value="1"/>
</dbReference>
<dbReference type="EnsemblMetazoa" id="BGLB024651-RB">
    <property type="protein sequence ID" value="BGLB024651-PB"/>
    <property type="gene ID" value="BGLB024651"/>
</dbReference>
<dbReference type="Gene3D" id="3.30.1360.120">
    <property type="entry name" value="Probable tRNA modification gtpase trme, domain 1"/>
    <property type="match status" value="1"/>
</dbReference>
<dbReference type="Proteomes" id="UP000076420">
    <property type="component" value="Unassembled WGS sequence"/>
</dbReference>
<evidence type="ECO:0000256" key="3">
    <source>
        <dbReference type="ARBA" id="ARBA00023128"/>
    </source>
</evidence>
<dbReference type="EnsemblMetazoa" id="BGLB024651-RA">
    <property type="protein sequence ID" value="BGLB024651-PA"/>
    <property type="gene ID" value="BGLB024651"/>
</dbReference>
<dbReference type="Gene3D" id="2.40.30.160">
    <property type="match status" value="1"/>
</dbReference>
<evidence type="ECO:0000259" key="4">
    <source>
        <dbReference type="Pfam" id="PF25455"/>
    </source>
</evidence>
<dbReference type="NCBIfam" id="TIGR03317">
    <property type="entry name" value="ygfZ_signature"/>
    <property type="match status" value="1"/>
</dbReference>
<evidence type="ECO:0000313" key="5">
    <source>
        <dbReference type="EnsemblMetazoa" id="BGLB024651-PB"/>
    </source>
</evidence>
<sequence length="329" mass="37656">MAGICMYRCSNRFFKKFSIKLFRSFIHTSNGHIHRALCRLEPRGVIRLTGKDTESLLQGLVTNDVYQLQEKSPSAMYTMVLNVQGRVLYDLFLYNVSKDGNDSTVLLVDVDRKVKDELINFLKKYRLRKKVNIEDVSDQFKVWAKWNDVPNTKDSDDQILSFNDPRVPTLAKRILAEQETIESSSYTTEKDYRIHRYKNGIPEGVVDLPPGSCFPLESNLALMNGVNFQKGCYVGQELTARTFHTGVTRKRLMPIYLDSPATITSDTTILTKANGKNAGKFRSCEGHYGLGLLRLEYIREELTVESIDKQVISLKPKVPEWWPETVLTV</sequence>
<dbReference type="SUPFAM" id="SSF103025">
    <property type="entry name" value="Folate-binding domain"/>
    <property type="match status" value="1"/>
</dbReference>
<dbReference type="KEGG" id="bgt:106057516"/>
<keyword evidence="2" id="KW-0809">Transit peptide</keyword>
<dbReference type="InterPro" id="IPR045179">
    <property type="entry name" value="YgfZ/GcvT"/>
</dbReference>
<dbReference type="InterPro" id="IPR027266">
    <property type="entry name" value="TrmE/GcvT-like"/>
</dbReference>
<evidence type="ECO:0000256" key="2">
    <source>
        <dbReference type="ARBA" id="ARBA00022946"/>
    </source>
</evidence>
<proteinExistence type="predicted"/>
<dbReference type="InterPro" id="IPR057460">
    <property type="entry name" value="CAF17_C"/>
</dbReference>
<organism evidence="5 6">
    <name type="scientific">Biomphalaria glabrata</name>
    <name type="common">Bloodfluke planorb</name>
    <name type="synonym">Freshwater snail</name>
    <dbReference type="NCBI Taxonomy" id="6526"/>
    <lineage>
        <taxon>Eukaryota</taxon>
        <taxon>Metazoa</taxon>
        <taxon>Spiralia</taxon>
        <taxon>Lophotrochozoa</taxon>
        <taxon>Mollusca</taxon>
        <taxon>Gastropoda</taxon>
        <taxon>Heterobranchia</taxon>
        <taxon>Euthyneura</taxon>
        <taxon>Panpulmonata</taxon>
        <taxon>Hygrophila</taxon>
        <taxon>Lymnaeoidea</taxon>
        <taxon>Planorbidae</taxon>
        <taxon>Biomphalaria</taxon>
    </lineage>
</organism>
<dbReference type="GO" id="GO:0016226">
    <property type="term" value="P:iron-sulfur cluster assembly"/>
    <property type="evidence" value="ECO:0007669"/>
    <property type="project" value="TreeGrafter"/>
</dbReference>
<dbReference type="InterPro" id="IPR017703">
    <property type="entry name" value="YgfZ/GCV_T_CS"/>
</dbReference>
<comment type="subcellular location">
    <subcellularLocation>
        <location evidence="1">Mitochondrion</location>
    </subcellularLocation>
</comment>
<evidence type="ECO:0000256" key="1">
    <source>
        <dbReference type="ARBA" id="ARBA00004173"/>
    </source>
</evidence>
<reference evidence="5" key="1">
    <citation type="submission" date="2020-05" db="UniProtKB">
        <authorList>
            <consortium name="EnsemblMetazoa"/>
        </authorList>
    </citation>
    <scope>IDENTIFICATION</scope>
    <source>
        <strain evidence="5">BB02</strain>
    </source>
</reference>
<dbReference type="VEuPathDB" id="VectorBase:BGLAX_048808"/>
<accession>A0A2C9KXE3</accession>
<feature type="domain" description="CAF17 C-terminal" evidence="4">
    <location>
        <begin position="249"/>
        <end position="323"/>
    </location>
</feature>
<dbReference type="GO" id="GO:0005759">
    <property type="term" value="C:mitochondrial matrix"/>
    <property type="evidence" value="ECO:0007669"/>
    <property type="project" value="TreeGrafter"/>
</dbReference>
<dbReference type="EnsemblMetazoa" id="BGLB024651-RC">
    <property type="protein sequence ID" value="BGLB024651-PC"/>
    <property type="gene ID" value="BGLB024651"/>
</dbReference>
<dbReference type="PANTHER" id="PTHR22602:SF0">
    <property type="entry name" value="TRANSFERASE CAF17, MITOCHONDRIAL-RELATED"/>
    <property type="match status" value="1"/>
</dbReference>
<dbReference type="AlphaFoldDB" id="A0A2C9KXE3"/>
<dbReference type="OrthoDB" id="191995at2759"/>
<evidence type="ECO:0000313" key="6">
    <source>
        <dbReference type="Proteomes" id="UP000076420"/>
    </source>
</evidence>